<accession>A0A0N5CIX3</accession>
<evidence type="ECO:0000256" key="3">
    <source>
        <dbReference type="ARBA" id="ARBA00022833"/>
    </source>
</evidence>
<dbReference type="WBParaSite" id="SPAL_0001777800.1">
    <property type="protein sequence ID" value="SPAL_0001777800.1"/>
    <property type="gene ID" value="SPAL_0001777800"/>
</dbReference>
<evidence type="ECO:0000256" key="1">
    <source>
        <dbReference type="ARBA" id="ARBA00022723"/>
    </source>
</evidence>
<organism evidence="6 7">
    <name type="scientific">Strongyloides papillosus</name>
    <name type="common">Intestinal threadworm</name>
    <dbReference type="NCBI Taxonomy" id="174720"/>
    <lineage>
        <taxon>Eukaryota</taxon>
        <taxon>Metazoa</taxon>
        <taxon>Ecdysozoa</taxon>
        <taxon>Nematoda</taxon>
        <taxon>Chromadorea</taxon>
        <taxon>Rhabditida</taxon>
        <taxon>Tylenchina</taxon>
        <taxon>Panagrolaimomorpha</taxon>
        <taxon>Strongyloidoidea</taxon>
        <taxon>Strongyloididae</taxon>
        <taxon>Strongyloides</taxon>
    </lineage>
</organism>
<dbReference type="InterPro" id="IPR007588">
    <property type="entry name" value="Znf_FLYWCH"/>
</dbReference>
<feature type="compositionally biased region" description="Polar residues" evidence="4">
    <location>
        <begin position="41"/>
        <end position="55"/>
    </location>
</feature>
<dbReference type="Pfam" id="PF04500">
    <property type="entry name" value="FLYWCH"/>
    <property type="match status" value="1"/>
</dbReference>
<feature type="region of interest" description="Disordered" evidence="4">
    <location>
        <begin position="33"/>
        <end position="55"/>
    </location>
</feature>
<dbReference type="Gene3D" id="2.20.25.240">
    <property type="match status" value="1"/>
</dbReference>
<sequence>MGFVYIYSRTLNEEKTWRCREQRSSKCKGTIKTRDDEVVQEPSQHSHGSCPQKSKANMLRYEMRKNMLSLNATPRNIIGHVLVESSNEVLAYMPKPTSLARSLRNQRLSNHLPNPVDKTFEIPENYADFLLYDT</sequence>
<name>A0A0N5CIX3_STREA</name>
<keyword evidence="1" id="KW-0479">Metal-binding</keyword>
<feature type="domain" description="FLYWCH-type" evidence="5">
    <location>
        <begin position="2"/>
        <end position="47"/>
    </location>
</feature>
<dbReference type="GO" id="GO:0008270">
    <property type="term" value="F:zinc ion binding"/>
    <property type="evidence" value="ECO:0007669"/>
    <property type="project" value="UniProtKB-KW"/>
</dbReference>
<evidence type="ECO:0000256" key="4">
    <source>
        <dbReference type="SAM" id="MobiDB-lite"/>
    </source>
</evidence>
<dbReference type="STRING" id="174720.A0A0N5CIX3"/>
<dbReference type="Proteomes" id="UP000046392">
    <property type="component" value="Unplaced"/>
</dbReference>
<keyword evidence="3" id="KW-0862">Zinc</keyword>
<evidence type="ECO:0000313" key="7">
    <source>
        <dbReference type="WBParaSite" id="SPAL_0001777800.1"/>
    </source>
</evidence>
<reference evidence="7" key="1">
    <citation type="submission" date="2017-02" db="UniProtKB">
        <authorList>
            <consortium name="WormBaseParasite"/>
        </authorList>
    </citation>
    <scope>IDENTIFICATION</scope>
</reference>
<protein>
    <submittedName>
        <fullName evidence="7">FLYWCH-type domain-containing protein</fullName>
    </submittedName>
</protein>
<evidence type="ECO:0000256" key="2">
    <source>
        <dbReference type="ARBA" id="ARBA00022771"/>
    </source>
</evidence>
<proteinExistence type="predicted"/>
<evidence type="ECO:0000259" key="5">
    <source>
        <dbReference type="Pfam" id="PF04500"/>
    </source>
</evidence>
<keyword evidence="2" id="KW-0863">Zinc-finger</keyword>
<evidence type="ECO:0000313" key="6">
    <source>
        <dbReference type="Proteomes" id="UP000046392"/>
    </source>
</evidence>
<keyword evidence="6" id="KW-1185">Reference proteome</keyword>
<dbReference type="AlphaFoldDB" id="A0A0N5CIX3"/>